<dbReference type="Pfam" id="PF04773">
    <property type="entry name" value="FecR"/>
    <property type="match status" value="1"/>
</dbReference>
<dbReference type="Gene3D" id="2.60.120.1440">
    <property type="match status" value="1"/>
</dbReference>
<gene>
    <name evidence="2" type="ORF">IQ241_11325</name>
</gene>
<dbReference type="AlphaFoldDB" id="A0A8J7AHX8"/>
<dbReference type="EMBL" id="JADEXG010000023">
    <property type="protein sequence ID" value="MBE9077878.1"/>
    <property type="molecule type" value="Genomic_DNA"/>
</dbReference>
<reference evidence="2" key="1">
    <citation type="submission" date="2020-10" db="EMBL/GenBank/DDBJ databases">
        <authorList>
            <person name="Castelo-Branco R."/>
            <person name="Eusebio N."/>
            <person name="Adriana R."/>
            <person name="Vieira A."/>
            <person name="Brugerolle De Fraissinette N."/>
            <person name="Rezende De Castro R."/>
            <person name="Schneider M.P."/>
            <person name="Vasconcelos V."/>
            <person name="Leao P.N."/>
        </authorList>
    </citation>
    <scope>NUCLEOTIDE SEQUENCE</scope>
    <source>
        <strain evidence="2">LEGE 07310</strain>
    </source>
</reference>
<dbReference type="InterPro" id="IPR006860">
    <property type="entry name" value="FecR"/>
</dbReference>
<proteinExistence type="predicted"/>
<organism evidence="2 3">
    <name type="scientific">Vasconcelosia minhoensis LEGE 07310</name>
    <dbReference type="NCBI Taxonomy" id="915328"/>
    <lineage>
        <taxon>Bacteria</taxon>
        <taxon>Bacillati</taxon>
        <taxon>Cyanobacteriota</taxon>
        <taxon>Cyanophyceae</taxon>
        <taxon>Nodosilineales</taxon>
        <taxon>Cymatolegaceae</taxon>
        <taxon>Vasconcelosia</taxon>
        <taxon>Vasconcelosia minhoensis</taxon>
    </lineage>
</organism>
<comment type="caution">
    <text evidence="2">The sequence shown here is derived from an EMBL/GenBank/DDBJ whole genome shotgun (WGS) entry which is preliminary data.</text>
</comment>
<accession>A0A8J7AHX8</accession>
<evidence type="ECO:0000259" key="1">
    <source>
        <dbReference type="Pfam" id="PF04773"/>
    </source>
</evidence>
<keyword evidence="3" id="KW-1185">Reference proteome</keyword>
<name>A0A8J7AHX8_9CYAN</name>
<dbReference type="PANTHER" id="PTHR38731">
    <property type="entry name" value="LIPL45-RELATED LIPOPROTEIN-RELATED"/>
    <property type="match status" value="1"/>
</dbReference>
<dbReference type="Proteomes" id="UP000636505">
    <property type="component" value="Unassembled WGS sequence"/>
</dbReference>
<protein>
    <submittedName>
        <fullName evidence="2">FecR domain-containing protein</fullName>
    </submittedName>
</protein>
<sequence length="241" mass="25352">MTGSVQFINSGGQNRPATLGTRLQSVGEGVQTGTRSSAVLAVDTQIGFVLVEQNTALRIVQMRTTSSGGRITRLSVDRGQARLRVRPFNNPDSQLEIITPAGVSGVRGTEFGVSVQPNGKTGVATLEGRVVASAQGESIALTDATQSLIIPGEAPLPPSPLTDDPSLVIAVLRIGPRTDGDRIVQLVGQTDPVNLLVVNGEIQPTDRAGAFDLRLQISGRRLRANVITPLGTEEAYDLVAR</sequence>
<evidence type="ECO:0000313" key="3">
    <source>
        <dbReference type="Proteomes" id="UP000636505"/>
    </source>
</evidence>
<feature type="domain" description="FecR protein" evidence="1">
    <location>
        <begin position="31"/>
        <end position="130"/>
    </location>
</feature>
<evidence type="ECO:0000313" key="2">
    <source>
        <dbReference type="EMBL" id="MBE9077878.1"/>
    </source>
</evidence>